<feature type="non-terminal residue" evidence="1">
    <location>
        <position position="1"/>
    </location>
</feature>
<dbReference type="EMBL" id="CAMKVN010003146">
    <property type="protein sequence ID" value="CAI2183847.1"/>
    <property type="molecule type" value="Genomic_DNA"/>
</dbReference>
<proteinExistence type="predicted"/>
<organism evidence="1 2">
    <name type="scientific">Funneliformis geosporum</name>
    <dbReference type="NCBI Taxonomy" id="1117311"/>
    <lineage>
        <taxon>Eukaryota</taxon>
        <taxon>Fungi</taxon>
        <taxon>Fungi incertae sedis</taxon>
        <taxon>Mucoromycota</taxon>
        <taxon>Glomeromycotina</taxon>
        <taxon>Glomeromycetes</taxon>
        <taxon>Glomerales</taxon>
        <taxon>Glomeraceae</taxon>
        <taxon>Funneliformis</taxon>
    </lineage>
</organism>
<evidence type="ECO:0000313" key="2">
    <source>
        <dbReference type="Proteomes" id="UP001153678"/>
    </source>
</evidence>
<protein>
    <submittedName>
        <fullName evidence="1">14175_t:CDS:1</fullName>
    </submittedName>
</protein>
<sequence>MTPPNDALVWSNCRYTLKEPRRRNEIPLYPKKKIEANKDKNNNSPLKKKGEITDNIFAKPKCKNKLCNLYIEALEKKVGMLFDLVAEYEKDKDMIEEEDNKPRTITSLITGLVTEKKLRHNLSPDSTRENGPKHNDRTIRFTLADEKYEFKCEKRWGINLVEIVGFRNLSANSKEFKYYLTHLARDNP</sequence>
<evidence type="ECO:0000313" key="1">
    <source>
        <dbReference type="EMBL" id="CAI2183847.1"/>
    </source>
</evidence>
<name>A0A9W4WSK6_9GLOM</name>
<reference evidence="1" key="1">
    <citation type="submission" date="2022-08" db="EMBL/GenBank/DDBJ databases">
        <authorList>
            <person name="Kallberg Y."/>
            <person name="Tangrot J."/>
            <person name="Rosling A."/>
        </authorList>
    </citation>
    <scope>NUCLEOTIDE SEQUENCE</scope>
    <source>
        <strain evidence="1">Wild A</strain>
    </source>
</reference>
<dbReference type="Proteomes" id="UP001153678">
    <property type="component" value="Unassembled WGS sequence"/>
</dbReference>
<accession>A0A9W4WSK6</accession>
<gene>
    <name evidence="1" type="ORF">FWILDA_LOCUS11283</name>
</gene>
<comment type="caution">
    <text evidence="1">The sequence shown here is derived from an EMBL/GenBank/DDBJ whole genome shotgun (WGS) entry which is preliminary data.</text>
</comment>
<keyword evidence="2" id="KW-1185">Reference proteome</keyword>
<dbReference type="AlphaFoldDB" id="A0A9W4WSK6"/>